<dbReference type="Gene3D" id="3.40.720.10">
    <property type="entry name" value="Alkaline Phosphatase, subunit A"/>
    <property type="match status" value="1"/>
</dbReference>
<keyword evidence="1" id="KW-0479">Metal-binding</keyword>
<keyword evidence="2" id="KW-0378">Hydrolase</keyword>
<evidence type="ECO:0000256" key="1">
    <source>
        <dbReference type="ARBA" id="ARBA00022723"/>
    </source>
</evidence>
<dbReference type="RefSeq" id="WP_126806844.1">
    <property type="nucleotide sequence ID" value="NZ_NGKA01000002.1"/>
</dbReference>
<feature type="domain" description="Sulfatase N-terminal" evidence="3">
    <location>
        <begin position="4"/>
        <end position="336"/>
    </location>
</feature>
<accession>A0A430B4B1</accession>
<protein>
    <recommendedName>
        <fullName evidence="3">Sulfatase N-terminal domain-containing protein</fullName>
    </recommendedName>
</protein>
<dbReference type="CDD" id="cd16148">
    <property type="entry name" value="sulfatase_like"/>
    <property type="match status" value="1"/>
</dbReference>
<dbReference type="GO" id="GO:0008484">
    <property type="term" value="F:sulfuric ester hydrolase activity"/>
    <property type="evidence" value="ECO:0007669"/>
    <property type="project" value="TreeGrafter"/>
</dbReference>
<sequence>MKAIMIMFDSLNLRHLPSYGNKKLDLPNFDRLSKKAVQFENNYVGSMPCIPARRELHTGRYNFLHRSWGPIEPFDESIFEKMDTKGIYTHLITDHQHYWEDGGCTYHTRYSSCELIRGQEGDKWKALLGVKPNDSEFSTPLDHSPVMKKLHAHDAVNRQYTNTEETMPQTITFNNGLEFLNKNHTQDNWFLQIESFDPHEPFFAAQKYRDRYVADNSEKLSDWPPYYFVSESKTVIEKTKNNYAALLAQCDSNLGKILDFMDDHSMWEDTMLIVNTDHGYLLGEHGWWSKTIMPMYNEISHVPLFIHYPGVNVEGEKRYTLTQNVDIPATILDYFDLAPLPYMQGQSLKPVIKNDTPVREYALFGDHGKHVNITNGQLVYMRAPENIENAPLFEYTLMPTHMRNMFSTTELENAELVKNQFDFMKNAPCLKIPVTTKVTPFFNYGTKLFDVKKDPNQKKALDDEILEIKMINALIEEMKKNESPEEQFHRLGIPTSPIVTARWLKESKMKREEPPQILTSYSWTEEAKNVYNTFQHLANPNCDQKKKIIDAILNRLVTDQIEVEYVLKSIMDIIPVENKAITQYFLEMAGRKE</sequence>
<dbReference type="OrthoDB" id="9762324at2"/>
<evidence type="ECO:0000313" key="5">
    <source>
        <dbReference type="Proteomes" id="UP000287605"/>
    </source>
</evidence>
<evidence type="ECO:0000259" key="3">
    <source>
        <dbReference type="Pfam" id="PF00884"/>
    </source>
</evidence>
<reference evidence="4 5" key="1">
    <citation type="submission" date="2017-05" db="EMBL/GenBank/DDBJ databases">
        <title>Vagococcus spp. assemblies.</title>
        <authorList>
            <person name="Gulvik C.A."/>
        </authorList>
    </citation>
    <scope>NUCLEOTIDE SEQUENCE [LARGE SCALE GENOMIC DNA]</scope>
    <source>
        <strain evidence="4 5">CCUG 51432</strain>
    </source>
</reference>
<dbReference type="SUPFAM" id="SSF53649">
    <property type="entry name" value="Alkaline phosphatase-like"/>
    <property type="match status" value="1"/>
</dbReference>
<proteinExistence type="predicted"/>
<dbReference type="InterPro" id="IPR017850">
    <property type="entry name" value="Alkaline_phosphatase_core_sf"/>
</dbReference>
<dbReference type="InterPro" id="IPR000917">
    <property type="entry name" value="Sulfatase_N"/>
</dbReference>
<dbReference type="EMBL" id="NGKA01000002">
    <property type="protein sequence ID" value="RSU15177.1"/>
    <property type="molecule type" value="Genomic_DNA"/>
</dbReference>
<dbReference type="GO" id="GO:0046872">
    <property type="term" value="F:metal ion binding"/>
    <property type="evidence" value="ECO:0007669"/>
    <property type="project" value="UniProtKB-KW"/>
</dbReference>
<evidence type="ECO:0000313" key="4">
    <source>
        <dbReference type="EMBL" id="RSU15177.1"/>
    </source>
</evidence>
<dbReference type="GO" id="GO:0005737">
    <property type="term" value="C:cytoplasm"/>
    <property type="evidence" value="ECO:0007669"/>
    <property type="project" value="TreeGrafter"/>
</dbReference>
<gene>
    <name evidence="4" type="ORF">CBF29_02255</name>
</gene>
<comment type="caution">
    <text evidence="4">The sequence shown here is derived from an EMBL/GenBank/DDBJ whole genome shotgun (WGS) entry which is preliminary data.</text>
</comment>
<dbReference type="Pfam" id="PF00884">
    <property type="entry name" value="Sulfatase"/>
    <property type="match status" value="1"/>
</dbReference>
<dbReference type="PANTHER" id="PTHR45953:SF1">
    <property type="entry name" value="IDURONATE 2-SULFATASE"/>
    <property type="match status" value="1"/>
</dbReference>
<name>A0A430B4B1_9ENTE</name>
<organism evidence="4 5">
    <name type="scientific">Vagococcus elongatus</name>
    <dbReference type="NCBI Taxonomy" id="180344"/>
    <lineage>
        <taxon>Bacteria</taxon>
        <taxon>Bacillati</taxon>
        <taxon>Bacillota</taxon>
        <taxon>Bacilli</taxon>
        <taxon>Lactobacillales</taxon>
        <taxon>Enterococcaceae</taxon>
        <taxon>Vagococcus</taxon>
    </lineage>
</organism>
<dbReference type="PANTHER" id="PTHR45953">
    <property type="entry name" value="IDURONATE 2-SULFATASE"/>
    <property type="match status" value="1"/>
</dbReference>
<keyword evidence="5" id="KW-1185">Reference proteome</keyword>
<dbReference type="AlphaFoldDB" id="A0A430B4B1"/>
<evidence type="ECO:0000256" key="2">
    <source>
        <dbReference type="ARBA" id="ARBA00022801"/>
    </source>
</evidence>
<dbReference type="Proteomes" id="UP000287605">
    <property type="component" value="Unassembled WGS sequence"/>
</dbReference>